<dbReference type="EMBL" id="MU006313">
    <property type="protein sequence ID" value="KAF2849106.1"/>
    <property type="molecule type" value="Genomic_DNA"/>
</dbReference>
<gene>
    <name evidence="1" type="ORF">T440DRAFT_137692</name>
</gene>
<keyword evidence="2" id="KW-1185">Reference proteome</keyword>
<name>A0A6A7B0N5_9PLEO</name>
<protein>
    <submittedName>
        <fullName evidence="1">Uncharacterized protein</fullName>
    </submittedName>
</protein>
<proteinExistence type="predicted"/>
<dbReference type="Proteomes" id="UP000799423">
    <property type="component" value="Unassembled WGS sequence"/>
</dbReference>
<accession>A0A6A7B0N5</accession>
<evidence type="ECO:0000313" key="1">
    <source>
        <dbReference type="EMBL" id="KAF2849106.1"/>
    </source>
</evidence>
<dbReference type="AlphaFoldDB" id="A0A6A7B0N5"/>
<evidence type="ECO:0000313" key="2">
    <source>
        <dbReference type="Proteomes" id="UP000799423"/>
    </source>
</evidence>
<organism evidence="1 2">
    <name type="scientific">Plenodomus tracheiphilus IPT5</name>
    <dbReference type="NCBI Taxonomy" id="1408161"/>
    <lineage>
        <taxon>Eukaryota</taxon>
        <taxon>Fungi</taxon>
        <taxon>Dikarya</taxon>
        <taxon>Ascomycota</taxon>
        <taxon>Pezizomycotina</taxon>
        <taxon>Dothideomycetes</taxon>
        <taxon>Pleosporomycetidae</taxon>
        <taxon>Pleosporales</taxon>
        <taxon>Pleosporineae</taxon>
        <taxon>Leptosphaeriaceae</taxon>
        <taxon>Plenodomus</taxon>
    </lineage>
</organism>
<reference evidence="1" key="1">
    <citation type="submission" date="2020-01" db="EMBL/GenBank/DDBJ databases">
        <authorList>
            <consortium name="DOE Joint Genome Institute"/>
            <person name="Haridas S."/>
            <person name="Albert R."/>
            <person name="Binder M."/>
            <person name="Bloem J."/>
            <person name="Labutti K."/>
            <person name="Salamov A."/>
            <person name="Andreopoulos B."/>
            <person name="Baker S.E."/>
            <person name="Barry K."/>
            <person name="Bills G."/>
            <person name="Bluhm B.H."/>
            <person name="Cannon C."/>
            <person name="Castanera R."/>
            <person name="Culley D.E."/>
            <person name="Daum C."/>
            <person name="Ezra D."/>
            <person name="Gonzalez J.B."/>
            <person name="Henrissat B."/>
            <person name="Kuo A."/>
            <person name="Liang C."/>
            <person name="Lipzen A."/>
            <person name="Lutzoni F."/>
            <person name="Magnuson J."/>
            <person name="Mondo S."/>
            <person name="Nolan M."/>
            <person name="Ohm R."/>
            <person name="Pangilinan J."/>
            <person name="Park H.-J."/>
            <person name="Ramirez L."/>
            <person name="Alfaro M."/>
            <person name="Sun H."/>
            <person name="Tritt A."/>
            <person name="Yoshinaga Y."/>
            <person name="Zwiers L.-H."/>
            <person name="Turgeon B.G."/>
            <person name="Goodwin S.B."/>
            <person name="Spatafora J.W."/>
            <person name="Crous P.W."/>
            <person name="Grigoriev I.V."/>
        </authorList>
    </citation>
    <scope>NUCLEOTIDE SEQUENCE</scope>
    <source>
        <strain evidence="1">IPT5</strain>
    </source>
</reference>
<sequence length="155" mass="16887">MLSSSGGVSKEAFPTQAGQASRRRLGIATLVQKHACWSDMAAFHTPPHASTRLYAPLRACSPSNQRSGYCKRASQPTRHWPTAGEIAWRGDRGRVRLAASISSRAGRCCSSYSWSHGALWSWAPAIRGWNSEHEGCMTASVCAPTPQICARYQPL</sequence>